<gene>
    <name evidence="2" type="ORF">SHKM778_91150</name>
</gene>
<keyword evidence="1" id="KW-0472">Membrane</keyword>
<sequence length="51" mass="5777">MGAVKNFRVYHPESHYWPLQLVASGILLVIAVLVTVAAFQLLRRRTGRTKV</sequence>
<protein>
    <submittedName>
        <fullName evidence="2">Uncharacterized protein</fullName>
    </submittedName>
</protein>
<reference evidence="2" key="2">
    <citation type="submission" date="2024-07" db="EMBL/GenBank/DDBJ databases">
        <title>Streptomyces haneummycinica sp. nov., a new antibiotic-producing actinobacterium isolated from marine sediment.</title>
        <authorList>
            <person name="Uemura M."/>
            <person name="Hamada M."/>
            <person name="Hirano S."/>
            <person name="Kobayashi K."/>
            <person name="Ohshiro T."/>
            <person name="Kobayashi T."/>
            <person name="Terahara T."/>
        </authorList>
    </citation>
    <scope>NUCLEOTIDE SEQUENCE</scope>
    <source>
        <strain evidence="2">KM77-8</strain>
    </source>
</reference>
<feature type="transmembrane region" description="Helical" evidence="1">
    <location>
        <begin position="20"/>
        <end position="42"/>
    </location>
</feature>
<name>A0AAT9HZM8_9ACTN</name>
<dbReference type="AlphaFoldDB" id="A0AAT9HZM8"/>
<proteinExistence type="predicted"/>
<reference evidence="2" key="1">
    <citation type="submission" date="2024-06" db="EMBL/GenBank/DDBJ databases">
        <authorList>
            <consortium name="consrtm"/>
            <person name="Uemura M."/>
            <person name="Terahara T."/>
        </authorList>
    </citation>
    <scope>NUCLEOTIDE SEQUENCE</scope>
    <source>
        <strain evidence="2">KM77-8</strain>
    </source>
</reference>
<organism evidence="2">
    <name type="scientific">Streptomyces haneummycinicus</name>
    <dbReference type="NCBI Taxonomy" id="3074435"/>
    <lineage>
        <taxon>Bacteria</taxon>
        <taxon>Bacillati</taxon>
        <taxon>Actinomycetota</taxon>
        <taxon>Actinomycetes</taxon>
        <taxon>Kitasatosporales</taxon>
        <taxon>Streptomycetaceae</taxon>
        <taxon>Streptomyces</taxon>
    </lineage>
</organism>
<accession>A0AAT9HZM8</accession>
<dbReference type="EMBL" id="AP035768">
    <property type="protein sequence ID" value="BFO22727.1"/>
    <property type="molecule type" value="Genomic_DNA"/>
</dbReference>
<evidence type="ECO:0000256" key="1">
    <source>
        <dbReference type="SAM" id="Phobius"/>
    </source>
</evidence>
<keyword evidence="1" id="KW-1133">Transmembrane helix</keyword>
<evidence type="ECO:0000313" key="2">
    <source>
        <dbReference type="EMBL" id="BFO22727.1"/>
    </source>
</evidence>
<keyword evidence="1" id="KW-0812">Transmembrane</keyword>